<evidence type="ECO:0000313" key="5">
    <source>
        <dbReference type="Proteomes" id="UP000514704"/>
    </source>
</evidence>
<feature type="domain" description="MG281-like antibody-binding region" evidence="3">
    <location>
        <begin position="147"/>
        <end position="376"/>
    </location>
</feature>
<dbReference type="Pfam" id="PF20757">
    <property type="entry name" value="M_large_dom"/>
    <property type="match status" value="1"/>
</dbReference>
<keyword evidence="2" id="KW-1133">Transmembrane helix</keyword>
<feature type="region of interest" description="Disordered" evidence="1">
    <location>
        <begin position="415"/>
        <end position="447"/>
    </location>
</feature>
<dbReference type="Proteomes" id="UP000514704">
    <property type="component" value="Chromosome"/>
</dbReference>
<dbReference type="InterPro" id="IPR030943">
    <property type="entry name" value="M_MG281"/>
</dbReference>
<proteinExistence type="predicted"/>
<evidence type="ECO:0000313" key="4">
    <source>
        <dbReference type="EMBL" id="QMT98736.1"/>
    </source>
</evidence>
<keyword evidence="2" id="KW-0472">Membrane</keyword>
<dbReference type="NCBIfam" id="TIGR04525">
    <property type="entry name" value="prot_M_MG281"/>
    <property type="match status" value="1"/>
</dbReference>
<protein>
    <submittedName>
        <fullName evidence="4">IgG-blocking protein M</fullName>
    </submittedName>
</protein>
<gene>
    <name evidence="4" type="ORF">H3143_01205</name>
</gene>
<evidence type="ECO:0000256" key="2">
    <source>
        <dbReference type="SAM" id="Phobius"/>
    </source>
</evidence>
<dbReference type="KEGG" id="mtuy:H3143_01205"/>
<sequence>MKPRSLKKYKKSLFWIFGSVGMISILVSGIVYTSVKISNTLNQDKQIAGSNLSPTQSNRLIGFQTLTKFKIQDLDFELQRKIYSSRLNSAELITKSAVVLDQSTLQNHDGEVASGQPAPQVPPPVRIPAKEQTGHTSDFISGYSENNLYYQTPYYYNDRVYMPILDSRKTYLRNERTTTDIGLNNYEGWITSDHSRVNNRVNVFNYRPSPELLAKYTDLAADKLIFTMTIDLYQANPEMINEILKEYSPDFVILSNADSQVMKQLVFPSSVKKLTIKSNLLDRFDFSLANTEIQELELYTPRLTEYNPFALNPNTHLIFDSNYSKPFTSINLYGVPLTHQQVLSALEDVFVRRHYERALQGSFSGGYISSLDLSNTGITSLSNLMIKNINPYYDSYTMSVKYNSNKNGEIELLKTNSWKNPNPAPVSTPAASSPTTPTVPSTPGDSTINVQDKDLGLLVSSEVKVDPQVLINVVSKYLHNNPRVNVLDISKVSLKSGSLVDVATNLKAKIDYLNVTI</sequence>
<keyword evidence="2" id="KW-0812">Transmembrane</keyword>
<feature type="transmembrane region" description="Helical" evidence="2">
    <location>
        <begin position="12"/>
        <end position="32"/>
    </location>
</feature>
<dbReference type="NCBIfam" id="TIGR04524">
    <property type="entry name" value="mycoplas_M_dom"/>
    <property type="match status" value="1"/>
</dbReference>
<dbReference type="EMBL" id="CP059674">
    <property type="protein sequence ID" value="QMT98736.1"/>
    <property type="molecule type" value="Genomic_DNA"/>
</dbReference>
<accession>A0A7D7Y755</accession>
<keyword evidence="5" id="KW-1185">Reference proteome</keyword>
<dbReference type="RefSeq" id="WP_182079009.1">
    <property type="nucleotide sequence ID" value="NZ_CP059674.1"/>
</dbReference>
<dbReference type="InterPro" id="IPR030942">
    <property type="entry name" value="Mycoplas_M_dom"/>
</dbReference>
<organism evidence="4 5">
    <name type="scientific">Mycoplasma tullyi</name>
    <dbReference type="NCBI Taxonomy" id="1612150"/>
    <lineage>
        <taxon>Bacteria</taxon>
        <taxon>Bacillati</taxon>
        <taxon>Mycoplasmatota</taxon>
        <taxon>Mollicutes</taxon>
        <taxon>Mycoplasmataceae</taxon>
        <taxon>Mycoplasma</taxon>
    </lineage>
</organism>
<reference evidence="4 5" key="1">
    <citation type="journal article" date="2017" name="Int. J. Syst. Evol. Microbiol.">
        <title>Mycoplasma tullyi sp. nov., isolated from penguins of the genus Spheniscus.</title>
        <authorList>
            <person name="Yavari C.A."/>
            <person name="Ramirez A.S."/>
            <person name="Nicholas R.A.J."/>
            <person name="Radford A.D."/>
            <person name="Darby A.C."/>
            <person name="Bradbury J.M."/>
        </authorList>
    </citation>
    <scope>NUCLEOTIDE SEQUENCE [LARGE SCALE GENOMIC DNA]</scope>
    <source>
        <strain evidence="4 5">56A97T</strain>
    </source>
</reference>
<name>A0A7D7Y755_9MOLU</name>
<feature type="compositionally biased region" description="Low complexity" evidence="1">
    <location>
        <begin position="425"/>
        <end position="443"/>
    </location>
</feature>
<dbReference type="AlphaFoldDB" id="A0A7D7Y755"/>
<dbReference type="Gene3D" id="2.160.20.180">
    <property type="match status" value="1"/>
</dbReference>
<dbReference type="InterPro" id="IPR048475">
    <property type="entry name" value="MG281-like_Ab-bd"/>
</dbReference>
<evidence type="ECO:0000256" key="1">
    <source>
        <dbReference type="SAM" id="MobiDB-lite"/>
    </source>
</evidence>
<evidence type="ECO:0000259" key="3">
    <source>
        <dbReference type="Pfam" id="PF20757"/>
    </source>
</evidence>